<dbReference type="InterPro" id="IPR036890">
    <property type="entry name" value="HATPase_C_sf"/>
</dbReference>
<dbReference type="CDD" id="cd06225">
    <property type="entry name" value="HAMP"/>
    <property type="match status" value="1"/>
</dbReference>
<evidence type="ECO:0000256" key="2">
    <source>
        <dbReference type="ARBA" id="ARBA00004370"/>
    </source>
</evidence>
<feature type="domain" description="Histidine kinase" evidence="10">
    <location>
        <begin position="496"/>
        <end position="601"/>
    </location>
</feature>
<dbReference type="InterPro" id="IPR050640">
    <property type="entry name" value="Bact_2-comp_sensor_kinase"/>
</dbReference>
<evidence type="ECO:0000256" key="7">
    <source>
        <dbReference type="ARBA" id="ARBA00023012"/>
    </source>
</evidence>
<keyword evidence="4" id="KW-0597">Phosphoprotein</keyword>
<evidence type="ECO:0000259" key="10">
    <source>
        <dbReference type="PROSITE" id="PS50109"/>
    </source>
</evidence>
<dbReference type="AlphaFoldDB" id="A0A173X3J1"/>
<feature type="transmembrane region" description="Helical" evidence="9">
    <location>
        <begin position="311"/>
        <end position="330"/>
    </location>
</feature>
<dbReference type="EMBL" id="QSSQ01000001">
    <property type="protein sequence ID" value="RGM08423.1"/>
    <property type="molecule type" value="Genomic_DNA"/>
</dbReference>
<dbReference type="SMART" id="SM00387">
    <property type="entry name" value="HATPase_c"/>
    <property type="match status" value="1"/>
</dbReference>
<feature type="transmembrane region" description="Helical" evidence="9">
    <location>
        <begin position="21"/>
        <end position="40"/>
    </location>
</feature>
<accession>A0A173X3J1</accession>
<dbReference type="GO" id="GO:0000155">
    <property type="term" value="F:phosphorelay sensor kinase activity"/>
    <property type="evidence" value="ECO:0007669"/>
    <property type="project" value="InterPro"/>
</dbReference>
<dbReference type="PROSITE" id="PS50885">
    <property type="entry name" value="HAMP"/>
    <property type="match status" value="1"/>
</dbReference>
<keyword evidence="8" id="KW-0175">Coiled coil</keyword>
<dbReference type="SUPFAM" id="SSF158472">
    <property type="entry name" value="HAMP domain-like"/>
    <property type="match status" value="1"/>
</dbReference>
<dbReference type="EC" id="2.7.13.3" evidence="3"/>
<keyword evidence="9" id="KW-0812">Transmembrane</keyword>
<dbReference type="Gene3D" id="3.30.565.10">
    <property type="entry name" value="Histidine kinase-like ATPase, C-terminal domain"/>
    <property type="match status" value="1"/>
</dbReference>
<keyword evidence="9" id="KW-0472">Membrane</keyword>
<dbReference type="Pfam" id="PF00672">
    <property type="entry name" value="HAMP"/>
    <property type="match status" value="1"/>
</dbReference>
<keyword evidence="6 12" id="KW-0418">Kinase</keyword>
<dbReference type="InterPro" id="IPR003660">
    <property type="entry name" value="HAMP_dom"/>
</dbReference>
<comment type="subcellular location">
    <subcellularLocation>
        <location evidence="2">Membrane</location>
    </subcellularLocation>
</comment>
<keyword evidence="5 12" id="KW-0808">Transferase</keyword>
<dbReference type="Pfam" id="PF06580">
    <property type="entry name" value="His_kinase"/>
    <property type="match status" value="1"/>
</dbReference>
<dbReference type="InterPro" id="IPR010559">
    <property type="entry name" value="Sig_transdc_His_kin_internal"/>
</dbReference>
<evidence type="ECO:0000259" key="11">
    <source>
        <dbReference type="PROSITE" id="PS50885"/>
    </source>
</evidence>
<gene>
    <name evidence="12" type="primary">yehU_4</name>
    <name evidence="13" type="ORF">DXC39_00170</name>
    <name evidence="12" type="ORF">ERS852407_00265</name>
</gene>
<reference evidence="13 15" key="2">
    <citation type="submission" date="2018-08" db="EMBL/GenBank/DDBJ databases">
        <title>A genome reference for cultivated species of the human gut microbiota.</title>
        <authorList>
            <person name="Zou Y."/>
            <person name="Xue W."/>
            <person name="Luo G."/>
        </authorList>
    </citation>
    <scope>NUCLEOTIDE SEQUENCE [LARGE SCALE GENOMIC DNA]</scope>
    <source>
        <strain evidence="13 15">TF05-11AC</strain>
    </source>
</reference>
<dbReference type="RefSeq" id="WP_055652702.1">
    <property type="nucleotide sequence ID" value="NZ_CABIXC010000001.1"/>
</dbReference>
<evidence type="ECO:0000256" key="4">
    <source>
        <dbReference type="ARBA" id="ARBA00022553"/>
    </source>
</evidence>
<organism evidence="12 14">
    <name type="scientific">Hungatella hathewayi</name>
    <dbReference type="NCBI Taxonomy" id="154046"/>
    <lineage>
        <taxon>Bacteria</taxon>
        <taxon>Bacillati</taxon>
        <taxon>Bacillota</taxon>
        <taxon>Clostridia</taxon>
        <taxon>Lachnospirales</taxon>
        <taxon>Lachnospiraceae</taxon>
        <taxon>Hungatella</taxon>
    </lineage>
</organism>
<evidence type="ECO:0000313" key="15">
    <source>
        <dbReference type="Proteomes" id="UP000261257"/>
    </source>
</evidence>
<dbReference type="PROSITE" id="PS50109">
    <property type="entry name" value="HIS_KIN"/>
    <property type="match status" value="1"/>
</dbReference>
<evidence type="ECO:0000313" key="14">
    <source>
        <dbReference type="Proteomes" id="UP000095651"/>
    </source>
</evidence>
<evidence type="ECO:0000256" key="6">
    <source>
        <dbReference type="ARBA" id="ARBA00022777"/>
    </source>
</evidence>
<proteinExistence type="predicted"/>
<dbReference type="InterPro" id="IPR003594">
    <property type="entry name" value="HATPase_dom"/>
</dbReference>
<evidence type="ECO:0000313" key="13">
    <source>
        <dbReference type="EMBL" id="RGM08423.1"/>
    </source>
</evidence>
<evidence type="ECO:0000256" key="8">
    <source>
        <dbReference type="SAM" id="Coils"/>
    </source>
</evidence>
<dbReference type="Proteomes" id="UP000261257">
    <property type="component" value="Unassembled WGS sequence"/>
</dbReference>
<dbReference type="InterPro" id="IPR005467">
    <property type="entry name" value="His_kinase_dom"/>
</dbReference>
<reference evidence="12 14" key="1">
    <citation type="submission" date="2015-09" db="EMBL/GenBank/DDBJ databases">
        <authorList>
            <consortium name="Pathogen Informatics"/>
        </authorList>
    </citation>
    <scope>NUCLEOTIDE SEQUENCE [LARGE SCALE GENOMIC DNA]</scope>
    <source>
        <strain evidence="12 14">2789STDY5608850</strain>
    </source>
</reference>
<dbReference type="SMART" id="SM00304">
    <property type="entry name" value="HAMP"/>
    <property type="match status" value="1"/>
</dbReference>
<keyword evidence="7" id="KW-0902">Two-component regulatory system</keyword>
<evidence type="ECO:0000256" key="3">
    <source>
        <dbReference type="ARBA" id="ARBA00012438"/>
    </source>
</evidence>
<evidence type="ECO:0000256" key="5">
    <source>
        <dbReference type="ARBA" id="ARBA00022679"/>
    </source>
</evidence>
<sequence>MNKEERQKNGKMPKTFQKKLILYNMLVIICIASAVSFYNYRSYCQDVIISETNNSANRVRTLSERLQVAYDEMVNIVLNCAERKSLFFATTLDSPNKPYNTSMAVYASDVLRDFCAISGYSRYINKIVLYHNGLVLQAGNSFGASMDVENIMKAPWFSSLLYRENAQYTLSLEDNPFKSGKGRPTVPKLLPLLRPLQYSARNKPEESWVFLGITPTLFSDTLKSLPSDVLVYAVTEGGDIIASTDREQEFDTSPIITSLLATKEQEGNYQMKLHHENCVITYTKQPVSGLLFFEIRPESRMQLDHGVIRRTVLIIFFFCIAIGLTLSLLISRQLGAPISRLTKRLELISKGDFEPDHSIETDDEIGMIGRQINQMSGRISNLLETRVESEKEKKDLEIKMLQAQINPHFLYNTLDSIKWIATMQKNSGIVSVVTALSSLLKNMAKGFNEKVTLRQELDFLQNYVIIEKIRYIELFDIDIIVDQEELYDARIIKLTLQPIVENAIFSGIEPSGRTGLITIRVWVKAGVLHISVTDNGIGISPENIEKLLTDTSRITRSNMSGIGLPNVDRRFKLVYGEDYGLTIESVVDQYTTITITLPLEF</sequence>
<dbReference type="PANTHER" id="PTHR34220">
    <property type="entry name" value="SENSOR HISTIDINE KINASE YPDA"/>
    <property type="match status" value="1"/>
</dbReference>
<dbReference type="PANTHER" id="PTHR34220:SF7">
    <property type="entry name" value="SENSOR HISTIDINE KINASE YPDA"/>
    <property type="match status" value="1"/>
</dbReference>
<protein>
    <recommendedName>
        <fullName evidence="3">histidine kinase</fullName>
        <ecNumber evidence="3">2.7.13.3</ecNumber>
    </recommendedName>
</protein>
<dbReference type="SUPFAM" id="SSF55874">
    <property type="entry name" value="ATPase domain of HSP90 chaperone/DNA topoisomerase II/histidine kinase"/>
    <property type="match status" value="1"/>
</dbReference>
<dbReference type="Proteomes" id="UP000095651">
    <property type="component" value="Unassembled WGS sequence"/>
</dbReference>
<evidence type="ECO:0000256" key="9">
    <source>
        <dbReference type="SAM" id="Phobius"/>
    </source>
</evidence>
<feature type="domain" description="HAMP" evidence="11">
    <location>
        <begin position="332"/>
        <end position="384"/>
    </location>
</feature>
<dbReference type="EMBL" id="CYZE01000001">
    <property type="protein sequence ID" value="CUN46243.1"/>
    <property type="molecule type" value="Genomic_DNA"/>
</dbReference>
<name>A0A173X3J1_9FIRM</name>
<dbReference type="Gene3D" id="6.10.340.10">
    <property type="match status" value="1"/>
</dbReference>
<evidence type="ECO:0000313" key="12">
    <source>
        <dbReference type="EMBL" id="CUN46243.1"/>
    </source>
</evidence>
<comment type="catalytic activity">
    <reaction evidence="1">
        <text>ATP + protein L-histidine = ADP + protein N-phospho-L-histidine.</text>
        <dbReference type="EC" id="2.7.13.3"/>
    </reaction>
</comment>
<keyword evidence="9" id="KW-1133">Transmembrane helix</keyword>
<evidence type="ECO:0000256" key="1">
    <source>
        <dbReference type="ARBA" id="ARBA00000085"/>
    </source>
</evidence>
<dbReference type="GO" id="GO:0016020">
    <property type="term" value="C:membrane"/>
    <property type="evidence" value="ECO:0007669"/>
    <property type="project" value="UniProtKB-SubCell"/>
</dbReference>
<dbReference type="Pfam" id="PF02518">
    <property type="entry name" value="HATPase_c"/>
    <property type="match status" value="1"/>
</dbReference>
<feature type="coiled-coil region" evidence="8">
    <location>
        <begin position="379"/>
        <end position="406"/>
    </location>
</feature>